<dbReference type="EMBL" id="GBXM01024918">
    <property type="protein sequence ID" value="JAH83659.1"/>
    <property type="molecule type" value="Transcribed_RNA"/>
</dbReference>
<evidence type="ECO:0000313" key="1">
    <source>
        <dbReference type="EMBL" id="JAH83659.1"/>
    </source>
</evidence>
<reference evidence="1" key="2">
    <citation type="journal article" date="2015" name="Fish Shellfish Immunol.">
        <title>Early steps in the European eel (Anguilla anguilla)-Vibrio vulnificus interaction in the gills: Role of the RtxA13 toxin.</title>
        <authorList>
            <person name="Callol A."/>
            <person name="Pajuelo D."/>
            <person name="Ebbesson L."/>
            <person name="Teles M."/>
            <person name="MacKenzie S."/>
            <person name="Amaro C."/>
        </authorList>
    </citation>
    <scope>NUCLEOTIDE SEQUENCE</scope>
</reference>
<sequence length="28" mass="2927">MKLQEGSIAFHAVEYNTGGAGCRCACLP</sequence>
<name>A0A0E9VZT0_ANGAN</name>
<dbReference type="AlphaFoldDB" id="A0A0E9VZT0"/>
<proteinExistence type="predicted"/>
<protein>
    <submittedName>
        <fullName evidence="1">Uncharacterized protein</fullName>
    </submittedName>
</protein>
<organism evidence="1">
    <name type="scientific">Anguilla anguilla</name>
    <name type="common">European freshwater eel</name>
    <name type="synonym">Muraena anguilla</name>
    <dbReference type="NCBI Taxonomy" id="7936"/>
    <lineage>
        <taxon>Eukaryota</taxon>
        <taxon>Metazoa</taxon>
        <taxon>Chordata</taxon>
        <taxon>Craniata</taxon>
        <taxon>Vertebrata</taxon>
        <taxon>Euteleostomi</taxon>
        <taxon>Actinopterygii</taxon>
        <taxon>Neopterygii</taxon>
        <taxon>Teleostei</taxon>
        <taxon>Anguilliformes</taxon>
        <taxon>Anguillidae</taxon>
        <taxon>Anguilla</taxon>
    </lineage>
</organism>
<accession>A0A0E9VZT0</accession>
<reference evidence="1" key="1">
    <citation type="submission" date="2014-11" db="EMBL/GenBank/DDBJ databases">
        <authorList>
            <person name="Amaro Gonzalez C."/>
        </authorList>
    </citation>
    <scope>NUCLEOTIDE SEQUENCE</scope>
</reference>